<evidence type="ECO:0000313" key="1">
    <source>
        <dbReference type="EMBL" id="THH00594.1"/>
    </source>
</evidence>
<dbReference type="Proteomes" id="UP000309038">
    <property type="component" value="Unassembled WGS sequence"/>
</dbReference>
<keyword evidence="2" id="KW-1185">Reference proteome</keyword>
<name>A0A4S4KQE9_9APHY</name>
<sequence>MSKSQKEKVSFRKSREIMAISAINQARCLEMDFGYPEDGFFAVAAERILPDI</sequence>
<dbReference type="EMBL" id="SGPJ01000045">
    <property type="protein sequence ID" value="THH00594.1"/>
    <property type="molecule type" value="Genomic_DNA"/>
</dbReference>
<dbReference type="AlphaFoldDB" id="A0A4S4KQE9"/>
<evidence type="ECO:0000313" key="2">
    <source>
        <dbReference type="Proteomes" id="UP000309038"/>
    </source>
</evidence>
<gene>
    <name evidence="1" type="ORF">EW026_g1964</name>
</gene>
<reference evidence="1 2" key="1">
    <citation type="submission" date="2019-02" db="EMBL/GenBank/DDBJ databases">
        <title>Genome sequencing of the rare red list fungi Phlebia centrifuga.</title>
        <authorList>
            <person name="Buettner E."/>
            <person name="Kellner H."/>
        </authorList>
    </citation>
    <scope>NUCLEOTIDE SEQUENCE [LARGE SCALE GENOMIC DNA]</scope>
    <source>
        <strain evidence="1 2">DSM 108282</strain>
    </source>
</reference>
<comment type="caution">
    <text evidence="1">The sequence shown here is derived from an EMBL/GenBank/DDBJ whole genome shotgun (WGS) entry which is preliminary data.</text>
</comment>
<protein>
    <submittedName>
        <fullName evidence="1">Uncharacterized protein</fullName>
    </submittedName>
</protein>
<proteinExistence type="predicted"/>
<accession>A0A4S4KQE9</accession>
<organism evidence="1 2">
    <name type="scientific">Hermanssonia centrifuga</name>
    <dbReference type="NCBI Taxonomy" id="98765"/>
    <lineage>
        <taxon>Eukaryota</taxon>
        <taxon>Fungi</taxon>
        <taxon>Dikarya</taxon>
        <taxon>Basidiomycota</taxon>
        <taxon>Agaricomycotina</taxon>
        <taxon>Agaricomycetes</taxon>
        <taxon>Polyporales</taxon>
        <taxon>Meruliaceae</taxon>
        <taxon>Hermanssonia</taxon>
    </lineage>
</organism>